<gene>
    <name evidence="2" type="ORF">TNIN_263521</name>
</gene>
<reference evidence="2" key="1">
    <citation type="submission" date="2020-08" db="EMBL/GenBank/DDBJ databases">
        <title>Multicomponent nature underlies the extraordinary mechanical properties of spider dragline silk.</title>
        <authorList>
            <person name="Kono N."/>
            <person name="Nakamura H."/>
            <person name="Mori M."/>
            <person name="Yoshida Y."/>
            <person name="Ohtoshi R."/>
            <person name="Malay A.D."/>
            <person name="Moran D.A.P."/>
            <person name="Tomita M."/>
            <person name="Numata K."/>
            <person name="Arakawa K."/>
        </authorList>
    </citation>
    <scope>NUCLEOTIDE SEQUENCE</scope>
</reference>
<name>A0A8X6IEW8_9ARAC</name>
<evidence type="ECO:0000313" key="3">
    <source>
        <dbReference type="Proteomes" id="UP000886998"/>
    </source>
</evidence>
<proteinExistence type="predicted"/>
<feature type="region of interest" description="Disordered" evidence="1">
    <location>
        <begin position="75"/>
        <end position="97"/>
    </location>
</feature>
<dbReference type="EMBL" id="BMAV01025642">
    <property type="protein sequence ID" value="GFS43183.1"/>
    <property type="molecule type" value="Genomic_DNA"/>
</dbReference>
<feature type="region of interest" description="Disordered" evidence="1">
    <location>
        <begin position="25"/>
        <end position="49"/>
    </location>
</feature>
<organism evidence="2 3">
    <name type="scientific">Trichonephila inaurata madagascariensis</name>
    <dbReference type="NCBI Taxonomy" id="2747483"/>
    <lineage>
        <taxon>Eukaryota</taxon>
        <taxon>Metazoa</taxon>
        <taxon>Ecdysozoa</taxon>
        <taxon>Arthropoda</taxon>
        <taxon>Chelicerata</taxon>
        <taxon>Arachnida</taxon>
        <taxon>Araneae</taxon>
        <taxon>Araneomorphae</taxon>
        <taxon>Entelegynae</taxon>
        <taxon>Araneoidea</taxon>
        <taxon>Nephilidae</taxon>
        <taxon>Trichonephila</taxon>
        <taxon>Trichonephila inaurata</taxon>
    </lineage>
</organism>
<protein>
    <submittedName>
        <fullName evidence="2">Uncharacterized protein</fullName>
    </submittedName>
</protein>
<accession>A0A8X6IEW8</accession>
<dbReference type="Proteomes" id="UP000886998">
    <property type="component" value="Unassembled WGS sequence"/>
</dbReference>
<sequence>MSRTSSTPSEALSVQVKAPKCELRGVGKRTSQKRAEGVGVNEGSEGRSCCAEARPTFPDVVDRFKKLFWEMGQNRSDHLTQPGNRSDFNTPPQQLAGGRSLTGVYTHCFVP</sequence>
<dbReference type="AlphaFoldDB" id="A0A8X6IEW8"/>
<feature type="compositionally biased region" description="Polar residues" evidence="1">
    <location>
        <begin position="79"/>
        <end position="93"/>
    </location>
</feature>
<evidence type="ECO:0000313" key="2">
    <source>
        <dbReference type="EMBL" id="GFS43183.1"/>
    </source>
</evidence>
<keyword evidence="3" id="KW-1185">Reference proteome</keyword>
<evidence type="ECO:0000256" key="1">
    <source>
        <dbReference type="SAM" id="MobiDB-lite"/>
    </source>
</evidence>
<comment type="caution">
    <text evidence="2">The sequence shown here is derived from an EMBL/GenBank/DDBJ whole genome shotgun (WGS) entry which is preliminary data.</text>
</comment>